<dbReference type="EMBL" id="GIKN01000295">
    <property type="protein sequence ID" value="NIE42568.1"/>
    <property type="molecule type" value="Transcribed_RNA"/>
</dbReference>
<accession>A0A6G4ZW52</accession>
<dbReference type="AlphaFoldDB" id="A0A6G4ZW52"/>
<protein>
    <submittedName>
        <fullName evidence="1">Putative tick transposon</fullName>
    </submittedName>
</protein>
<reference evidence="1" key="1">
    <citation type="submission" date="2020-03" db="EMBL/GenBank/DDBJ databases">
        <title>A transcriptome and proteome of the tick Rhipicephalus microplus shaped by the genetic composition of its hosts and developmental stage.</title>
        <authorList>
            <person name="Garcia G.R."/>
            <person name="Ribeiro J.M.C."/>
            <person name="Maruyama S.R."/>
            <person name="Gardinasse L.G."/>
            <person name="Nelson K."/>
            <person name="Ferreira B.R."/>
            <person name="Andrade T.G."/>
            <person name="Santos I.K.F.M."/>
        </authorList>
    </citation>
    <scope>NUCLEOTIDE SEQUENCE</scope>
    <source>
        <strain evidence="1">NSGR</strain>
        <tissue evidence="1">Salivary glands</tissue>
    </source>
</reference>
<evidence type="ECO:0000313" key="1">
    <source>
        <dbReference type="EMBL" id="NIE42568.1"/>
    </source>
</evidence>
<sequence>MKSEVQERLEIKQRGIGILALGAHGNAPNQGSCGLAYVGTTKRDINQKLKEHHNKVQKAIDGHSVINCKECGCVPYFDNTCLLYRDGDLITRLIVEAAEMTRDNFECVSAPSISLTQKELCLGMGDR</sequence>
<organism evidence="1">
    <name type="scientific">Rhipicephalus microplus</name>
    <name type="common">Cattle tick</name>
    <name type="synonym">Boophilus microplus</name>
    <dbReference type="NCBI Taxonomy" id="6941"/>
    <lineage>
        <taxon>Eukaryota</taxon>
        <taxon>Metazoa</taxon>
        <taxon>Ecdysozoa</taxon>
        <taxon>Arthropoda</taxon>
        <taxon>Chelicerata</taxon>
        <taxon>Arachnida</taxon>
        <taxon>Acari</taxon>
        <taxon>Parasitiformes</taxon>
        <taxon>Ixodida</taxon>
        <taxon>Ixodoidea</taxon>
        <taxon>Ixodidae</taxon>
        <taxon>Rhipicephalinae</taxon>
        <taxon>Rhipicephalus</taxon>
        <taxon>Boophilus</taxon>
    </lineage>
</organism>
<proteinExistence type="predicted"/>
<name>A0A6G4ZW52_RHIMP</name>